<dbReference type="AlphaFoldDB" id="A0A931J6I3"/>
<gene>
    <name evidence="2" type="ORF">I7X39_09915</name>
</gene>
<evidence type="ECO:0000313" key="2">
    <source>
        <dbReference type="EMBL" id="MBH9577222.1"/>
    </source>
</evidence>
<sequence length="265" mass="28804">MLAVMRLLIWAMLLWTVPLAVAGAAPDKALESGTYIRTGDTGTLTLRRARTGALEFELDTLGANAHECSAAGQVSGRIATTLALSDERPNEVCRLDFQIQGPHIRVRVLTSDNCSRHCGARAAFEGDYSKPPANCTTTAVAQRRAQFLKQYHAKQHALAAQSAEALLKDCSDFLFWFTQDSIRSDLALAQLRAGQPKACLATLEQTAAGKVADQEGLRAALPPVEYDSYEWANAIWHNRRLCQQAISSSVVRQDQGRNGPGAARP</sequence>
<dbReference type="Proteomes" id="UP000613266">
    <property type="component" value="Unassembled WGS sequence"/>
</dbReference>
<evidence type="ECO:0000256" key="1">
    <source>
        <dbReference type="SAM" id="SignalP"/>
    </source>
</evidence>
<accession>A0A931J6I3</accession>
<comment type="caution">
    <text evidence="2">The sequence shown here is derived from an EMBL/GenBank/DDBJ whole genome shotgun (WGS) entry which is preliminary data.</text>
</comment>
<organism evidence="2 3">
    <name type="scientific">Inhella proteolytica</name>
    <dbReference type="NCBI Taxonomy" id="2795029"/>
    <lineage>
        <taxon>Bacteria</taxon>
        <taxon>Pseudomonadati</taxon>
        <taxon>Pseudomonadota</taxon>
        <taxon>Betaproteobacteria</taxon>
        <taxon>Burkholderiales</taxon>
        <taxon>Sphaerotilaceae</taxon>
        <taxon>Inhella</taxon>
    </lineage>
</organism>
<proteinExistence type="predicted"/>
<evidence type="ECO:0008006" key="4">
    <source>
        <dbReference type="Google" id="ProtNLM"/>
    </source>
</evidence>
<keyword evidence="3" id="KW-1185">Reference proteome</keyword>
<dbReference type="EMBL" id="JAEDAK010000006">
    <property type="protein sequence ID" value="MBH9577222.1"/>
    <property type="molecule type" value="Genomic_DNA"/>
</dbReference>
<feature type="signal peptide" evidence="1">
    <location>
        <begin position="1"/>
        <end position="22"/>
    </location>
</feature>
<dbReference type="RefSeq" id="WP_198111001.1">
    <property type="nucleotide sequence ID" value="NZ_JAEDAK010000006.1"/>
</dbReference>
<name>A0A931J6I3_9BURK</name>
<protein>
    <recommendedName>
        <fullName evidence="4">DUF5667 domain-containing protein</fullName>
    </recommendedName>
</protein>
<reference evidence="2" key="1">
    <citation type="submission" date="2020-12" db="EMBL/GenBank/DDBJ databases">
        <title>The genome sequence of Inhella sp. 1Y17.</title>
        <authorList>
            <person name="Liu Y."/>
        </authorList>
    </citation>
    <scope>NUCLEOTIDE SEQUENCE</scope>
    <source>
        <strain evidence="2">1Y17</strain>
    </source>
</reference>
<evidence type="ECO:0000313" key="3">
    <source>
        <dbReference type="Proteomes" id="UP000613266"/>
    </source>
</evidence>
<keyword evidence="1" id="KW-0732">Signal</keyword>
<feature type="chain" id="PRO_5037159327" description="DUF5667 domain-containing protein" evidence="1">
    <location>
        <begin position="23"/>
        <end position="265"/>
    </location>
</feature>